<dbReference type="EMBL" id="CM000839">
    <property type="protein sequence ID" value="KRH53493.1"/>
    <property type="molecule type" value="Genomic_DNA"/>
</dbReference>
<dbReference type="OrthoDB" id="58570at2759"/>
<dbReference type="GeneID" id="106799001"/>
<dbReference type="PANTHER" id="PTHR31479">
    <property type="entry name" value="ALPHA/BETA-HYDROLASES SUPERFAMILY PROTEIN"/>
    <property type="match status" value="1"/>
</dbReference>
<organism evidence="1">
    <name type="scientific">Glycine max</name>
    <name type="common">Soybean</name>
    <name type="synonym">Glycine hispida</name>
    <dbReference type="NCBI Taxonomy" id="3847"/>
    <lineage>
        <taxon>Eukaryota</taxon>
        <taxon>Viridiplantae</taxon>
        <taxon>Streptophyta</taxon>
        <taxon>Embryophyta</taxon>
        <taxon>Tracheophyta</taxon>
        <taxon>Spermatophyta</taxon>
        <taxon>Magnoliopsida</taxon>
        <taxon>eudicotyledons</taxon>
        <taxon>Gunneridae</taxon>
        <taxon>Pentapetalae</taxon>
        <taxon>rosids</taxon>
        <taxon>fabids</taxon>
        <taxon>Fabales</taxon>
        <taxon>Fabaceae</taxon>
        <taxon>Papilionoideae</taxon>
        <taxon>50 kb inversion clade</taxon>
        <taxon>NPAAA clade</taxon>
        <taxon>indigoferoid/millettioid clade</taxon>
        <taxon>Phaseoleae</taxon>
        <taxon>Glycine</taxon>
        <taxon>Glycine subgen. Soja</taxon>
    </lineage>
</organism>
<dbReference type="OMA" id="CLIRPDP"/>
<reference evidence="2" key="2">
    <citation type="submission" date="2018-02" db="UniProtKB">
        <authorList>
            <consortium name="EnsemblPlants"/>
        </authorList>
    </citation>
    <scope>IDENTIFICATION</scope>
    <source>
        <strain evidence="2">Williams 82</strain>
    </source>
</reference>
<keyword evidence="3" id="KW-1185">Reference proteome</keyword>
<name>A0A0R0JMJ9_SOYBN</name>
<dbReference type="KEGG" id="gmx:106799001"/>
<sequence>MAKKGYNLPTYLFNSPFTSAPLERINHQKITQGIHIASSVMKVGISAALKGHHHHHDHTSHDEHDDPFAELSTWVPHLFVNPGDHICSGYINYFAEGEVEKIGARKIEKIATKCTLESLLSDALDRNSEPLHLLPSLELNINMGHTSGFRAAHGIEQWWDPHLRFKSLMYLYK</sequence>
<reference evidence="1 2" key="1">
    <citation type="journal article" date="2010" name="Nature">
        <title>Genome sequence of the palaeopolyploid soybean.</title>
        <authorList>
            <person name="Schmutz J."/>
            <person name="Cannon S.B."/>
            <person name="Schlueter J."/>
            <person name="Ma J."/>
            <person name="Mitros T."/>
            <person name="Nelson W."/>
            <person name="Hyten D.L."/>
            <person name="Song Q."/>
            <person name="Thelen J.J."/>
            <person name="Cheng J."/>
            <person name="Xu D."/>
            <person name="Hellsten U."/>
            <person name="May G.D."/>
            <person name="Yu Y."/>
            <person name="Sakurai T."/>
            <person name="Umezawa T."/>
            <person name="Bhattacharyya M.K."/>
            <person name="Sandhu D."/>
            <person name="Valliyodan B."/>
            <person name="Lindquist E."/>
            <person name="Peto M."/>
            <person name="Grant D."/>
            <person name="Shu S."/>
            <person name="Goodstein D."/>
            <person name="Barry K."/>
            <person name="Futrell-Griggs M."/>
            <person name="Abernathy B."/>
            <person name="Du J."/>
            <person name="Tian Z."/>
            <person name="Zhu L."/>
            <person name="Gill N."/>
            <person name="Joshi T."/>
            <person name="Libault M."/>
            <person name="Sethuraman A."/>
            <person name="Zhang X.-C."/>
            <person name="Shinozaki K."/>
            <person name="Nguyen H.T."/>
            <person name="Wing R.A."/>
            <person name="Cregan P."/>
            <person name="Specht J."/>
            <person name="Grimwood J."/>
            <person name="Rokhsar D."/>
            <person name="Stacey G."/>
            <person name="Shoemaker R.C."/>
            <person name="Jackson S.A."/>
        </authorList>
    </citation>
    <scope>NUCLEOTIDE SEQUENCE [LARGE SCALE GENOMIC DNA]</scope>
    <source>
        <strain evidence="2">cv. Williams 82</strain>
        <tissue evidence="1">Callus</tissue>
    </source>
</reference>
<dbReference type="PaxDb" id="3847-GLYMA06G13390.2"/>
<dbReference type="EnsemblPlants" id="KRH53493">
    <property type="protein sequence ID" value="KRH53493"/>
    <property type="gene ID" value="GLYMA_06G128400"/>
</dbReference>
<reference evidence="1" key="3">
    <citation type="submission" date="2018-07" db="EMBL/GenBank/DDBJ databases">
        <title>WGS assembly of Glycine max.</title>
        <authorList>
            <person name="Schmutz J."/>
            <person name="Cannon S."/>
            <person name="Schlueter J."/>
            <person name="Ma J."/>
            <person name="Mitros T."/>
            <person name="Nelson W."/>
            <person name="Hyten D."/>
            <person name="Song Q."/>
            <person name="Thelen J."/>
            <person name="Cheng J."/>
            <person name="Xu D."/>
            <person name="Hellsten U."/>
            <person name="May G."/>
            <person name="Yu Y."/>
            <person name="Sakurai T."/>
            <person name="Umezawa T."/>
            <person name="Bhattacharyya M."/>
            <person name="Sandhu D."/>
            <person name="Valliyodan B."/>
            <person name="Lindquist E."/>
            <person name="Peto M."/>
            <person name="Grant D."/>
            <person name="Shu S."/>
            <person name="Goodstein D."/>
            <person name="Barry K."/>
            <person name="Futrell-Griggs M."/>
            <person name="Abernathy B."/>
            <person name="Du J."/>
            <person name="Tian Z."/>
            <person name="Zhu L."/>
            <person name="Gill N."/>
            <person name="Joshi T."/>
            <person name="Libault M."/>
            <person name="Sethuraman A."/>
            <person name="Zhang X."/>
            <person name="Shinozaki K."/>
            <person name="Nguyen H."/>
            <person name="Wing R."/>
            <person name="Cregan P."/>
            <person name="Specht J."/>
            <person name="Grimwood J."/>
            <person name="Rokhsar D."/>
            <person name="Stacey G."/>
            <person name="Shoemaker R."/>
            <person name="Jackson S."/>
        </authorList>
    </citation>
    <scope>NUCLEOTIDE SEQUENCE</scope>
    <source>
        <tissue evidence="1">Callus</tissue>
    </source>
</reference>
<dbReference type="AlphaFoldDB" id="A0A0R0JMJ9"/>
<dbReference type="Proteomes" id="UP000008827">
    <property type="component" value="Chromosome 6"/>
</dbReference>
<proteinExistence type="predicted"/>
<protein>
    <submittedName>
        <fullName evidence="1 2">Uncharacterized protein</fullName>
    </submittedName>
</protein>
<evidence type="ECO:0000313" key="2">
    <source>
        <dbReference type="EnsemblPlants" id="KRH53493"/>
    </source>
</evidence>
<accession>A0A0R0JMJ9</accession>
<dbReference type="RefSeq" id="XP_014632430.1">
    <property type="nucleotide sequence ID" value="XM_014776944.1"/>
</dbReference>
<dbReference type="Gramene" id="KRH53493">
    <property type="protein sequence ID" value="KRH53493"/>
    <property type="gene ID" value="GLYMA_06G128400"/>
</dbReference>
<gene>
    <name evidence="2" type="primary">LOC106799001</name>
    <name evidence="1" type="ORF">GLYMA_06G128400</name>
</gene>
<evidence type="ECO:0000313" key="3">
    <source>
        <dbReference type="Proteomes" id="UP000008827"/>
    </source>
</evidence>
<evidence type="ECO:0000313" key="1">
    <source>
        <dbReference type="EMBL" id="KRH53493.1"/>
    </source>
</evidence>
<dbReference type="PANTHER" id="PTHR31479:SF36">
    <property type="entry name" value="ALPHA_BETA HYDROLASE-RELATED"/>
    <property type="match status" value="1"/>
</dbReference>